<protein>
    <submittedName>
        <fullName evidence="1">Uncharacterized protein</fullName>
    </submittedName>
</protein>
<name>A1RUE9_PYRIL</name>
<dbReference type="AlphaFoldDB" id="A1RUE9"/>
<dbReference type="KEGG" id="pis:Pisl_1424"/>
<evidence type="ECO:0000313" key="2">
    <source>
        <dbReference type="Proteomes" id="UP000002595"/>
    </source>
</evidence>
<dbReference type="EMBL" id="CP000504">
    <property type="protein sequence ID" value="ABL88581.1"/>
    <property type="molecule type" value="Genomic_DNA"/>
</dbReference>
<evidence type="ECO:0000313" key="1">
    <source>
        <dbReference type="EMBL" id="ABL88581.1"/>
    </source>
</evidence>
<gene>
    <name evidence="1" type="ordered locus">Pisl_1424</name>
</gene>
<dbReference type="eggNOG" id="arCOG09841">
    <property type="taxonomic scope" value="Archaea"/>
</dbReference>
<sequence length="149" mass="16525">MVLAFREGECLLFGAVRLSAEAVYVLEGCALAGWSALAAHLGTALPLPFHPPYLQFVCPSLDAVVERAMKTSLRVWRGRRRVSLGTRLGKEAEVIEGFVTGEQFRCGLYVQRCDEAVRHIATHGPGSKYLKLLPRYVEEGLCLHKRRSA</sequence>
<proteinExistence type="predicted"/>
<accession>A1RUE9</accession>
<organism evidence="1 2">
    <name type="scientific">Pyrobaculum islandicum (strain DSM 4184 / JCM 9189 / GEO3)</name>
    <dbReference type="NCBI Taxonomy" id="384616"/>
    <lineage>
        <taxon>Archaea</taxon>
        <taxon>Thermoproteota</taxon>
        <taxon>Thermoprotei</taxon>
        <taxon>Thermoproteales</taxon>
        <taxon>Thermoproteaceae</taxon>
        <taxon>Pyrobaculum</taxon>
    </lineage>
</organism>
<keyword evidence="2" id="KW-1185">Reference proteome</keyword>
<reference evidence="1" key="1">
    <citation type="submission" date="2006-12" db="EMBL/GenBank/DDBJ databases">
        <title>Complete sequence of Pyrobaculum islandicum DSM 4184.</title>
        <authorList>
            <person name="Copeland A."/>
            <person name="Lucas S."/>
            <person name="Lapidus A."/>
            <person name="Barry K."/>
            <person name="Detter J.C."/>
            <person name="Glavina del Rio T."/>
            <person name="Dalin E."/>
            <person name="Tice H."/>
            <person name="Pitluck S."/>
            <person name="Meincke L."/>
            <person name="Brettin T."/>
            <person name="Bruce D."/>
            <person name="Han C."/>
            <person name="Tapia R."/>
            <person name="Gilna P."/>
            <person name="Schmutz J."/>
            <person name="Larimer F."/>
            <person name="Land M."/>
            <person name="Hauser L."/>
            <person name="Kyrpides N."/>
            <person name="Mikhailova N."/>
            <person name="Cozen A.E."/>
            <person name="Fitz-Gibbon S.T."/>
            <person name="House C.H."/>
            <person name="Saltikov C."/>
            <person name="Lowe T."/>
            <person name="Richardson P."/>
        </authorList>
    </citation>
    <scope>NUCLEOTIDE SEQUENCE [LARGE SCALE GENOMIC DNA]</scope>
    <source>
        <strain evidence="1">DSM 4184</strain>
    </source>
</reference>
<dbReference type="Proteomes" id="UP000002595">
    <property type="component" value="Chromosome"/>
</dbReference>
<dbReference type="HOGENOM" id="CLU_1754778_0_0_2"/>
<dbReference type="OrthoDB" id="23660at2157"/>